<dbReference type="Proteomes" id="UP000295375">
    <property type="component" value="Unassembled WGS sequence"/>
</dbReference>
<dbReference type="InterPro" id="IPR036909">
    <property type="entry name" value="Cyt_c-like_dom_sf"/>
</dbReference>
<dbReference type="GO" id="GO:0009055">
    <property type="term" value="F:electron transfer activity"/>
    <property type="evidence" value="ECO:0007669"/>
    <property type="project" value="InterPro"/>
</dbReference>
<accession>A0A4R6UE29</accession>
<evidence type="ECO:0000259" key="5">
    <source>
        <dbReference type="PROSITE" id="PS51007"/>
    </source>
</evidence>
<feature type="domain" description="Cytochrome c" evidence="5">
    <location>
        <begin position="23"/>
        <end position="175"/>
    </location>
</feature>
<dbReference type="Pfam" id="PF00034">
    <property type="entry name" value="Cytochrom_C"/>
    <property type="match status" value="1"/>
</dbReference>
<dbReference type="Gene3D" id="1.10.760.10">
    <property type="entry name" value="Cytochrome c-like domain"/>
    <property type="match status" value="1"/>
</dbReference>
<evidence type="ECO:0000256" key="3">
    <source>
        <dbReference type="ARBA" id="ARBA00023004"/>
    </source>
</evidence>
<dbReference type="SUPFAM" id="SSF48695">
    <property type="entry name" value="Multiheme cytochromes"/>
    <property type="match status" value="1"/>
</dbReference>
<dbReference type="PROSITE" id="PS51007">
    <property type="entry name" value="CYTC"/>
    <property type="match status" value="1"/>
</dbReference>
<evidence type="ECO:0000256" key="1">
    <source>
        <dbReference type="ARBA" id="ARBA00022617"/>
    </source>
</evidence>
<dbReference type="GO" id="GO:0020037">
    <property type="term" value="F:heme binding"/>
    <property type="evidence" value="ECO:0007669"/>
    <property type="project" value="InterPro"/>
</dbReference>
<proteinExistence type="predicted"/>
<dbReference type="GO" id="GO:0046872">
    <property type="term" value="F:metal ion binding"/>
    <property type="evidence" value="ECO:0007669"/>
    <property type="project" value="UniProtKB-KW"/>
</dbReference>
<evidence type="ECO:0000313" key="6">
    <source>
        <dbReference type="EMBL" id="TDQ44971.1"/>
    </source>
</evidence>
<keyword evidence="2 4" id="KW-0479">Metal-binding</keyword>
<sequence>MKTLLLTLGLFSVAGLGVHPAISAEISGAEVVNNNCARCHNSRPVHEFSLAEWAVILPHMREKAHLTAQETDAVLQFFQTVGQPRAVGTTSTSPSVPLSGSELMTRYGCQGCHQFNGVGGVVGPSLDRIVADKGEPFVRQKIVNPQFNNPASAMPRMPMTEAEVDAILALLKQAKP</sequence>
<dbReference type="InterPro" id="IPR036280">
    <property type="entry name" value="Multihaem_cyt_sf"/>
</dbReference>
<evidence type="ECO:0000256" key="2">
    <source>
        <dbReference type="ARBA" id="ARBA00022723"/>
    </source>
</evidence>
<dbReference type="EMBL" id="SNYM01000022">
    <property type="protein sequence ID" value="TDQ44971.1"/>
    <property type="molecule type" value="Genomic_DNA"/>
</dbReference>
<dbReference type="OrthoDB" id="9794982at2"/>
<keyword evidence="7" id="KW-1185">Reference proteome</keyword>
<gene>
    <name evidence="6" type="ORF">EV696_12227</name>
</gene>
<dbReference type="AlphaFoldDB" id="A0A4R6UE29"/>
<dbReference type="InterPro" id="IPR009056">
    <property type="entry name" value="Cyt_c-like_dom"/>
</dbReference>
<protein>
    <submittedName>
        <fullName evidence="6">Cytochrome c</fullName>
    </submittedName>
</protein>
<reference evidence="6 7" key="1">
    <citation type="submission" date="2019-03" db="EMBL/GenBank/DDBJ databases">
        <title>Genomic Encyclopedia of Type Strains, Phase IV (KMG-IV): sequencing the most valuable type-strain genomes for metagenomic binning, comparative biology and taxonomic classification.</title>
        <authorList>
            <person name="Goeker M."/>
        </authorList>
    </citation>
    <scope>NUCLEOTIDE SEQUENCE [LARGE SCALE GENOMIC DNA]</scope>
    <source>
        <strain evidence="6 7">DSM 103792</strain>
    </source>
</reference>
<organism evidence="6 7">
    <name type="scientific">Permianibacter aggregans</name>
    <dbReference type="NCBI Taxonomy" id="1510150"/>
    <lineage>
        <taxon>Bacteria</taxon>
        <taxon>Pseudomonadati</taxon>
        <taxon>Pseudomonadota</taxon>
        <taxon>Gammaproteobacteria</taxon>
        <taxon>Pseudomonadales</taxon>
        <taxon>Pseudomonadaceae</taxon>
        <taxon>Permianibacter</taxon>
    </lineage>
</organism>
<evidence type="ECO:0000256" key="4">
    <source>
        <dbReference type="PROSITE-ProRule" id="PRU00433"/>
    </source>
</evidence>
<keyword evidence="1 4" id="KW-0349">Heme</keyword>
<keyword evidence="3 4" id="KW-0408">Iron</keyword>
<dbReference type="RefSeq" id="WP_133592970.1">
    <property type="nucleotide sequence ID" value="NZ_CP037953.1"/>
</dbReference>
<comment type="caution">
    <text evidence="6">The sequence shown here is derived from an EMBL/GenBank/DDBJ whole genome shotgun (WGS) entry which is preliminary data.</text>
</comment>
<name>A0A4R6UE29_9GAMM</name>
<dbReference type="SUPFAM" id="SSF46626">
    <property type="entry name" value="Cytochrome c"/>
    <property type="match status" value="1"/>
</dbReference>
<evidence type="ECO:0000313" key="7">
    <source>
        <dbReference type="Proteomes" id="UP000295375"/>
    </source>
</evidence>